<keyword evidence="2" id="KW-1185">Reference proteome</keyword>
<dbReference type="RefSeq" id="WP_164429061.1">
    <property type="nucleotide sequence ID" value="NZ_JAAIKT010000022.1"/>
</dbReference>
<name>A0A6G4AJ92_9ACTN</name>
<accession>A0A6G4AJ92</accession>
<dbReference type="EMBL" id="JAAIKT010000022">
    <property type="protein sequence ID" value="NEW72567.1"/>
    <property type="molecule type" value="Genomic_DNA"/>
</dbReference>
<proteinExistence type="predicted"/>
<gene>
    <name evidence="1" type="ORF">G4H13_19680</name>
</gene>
<organism evidence="1 2">
    <name type="scientific">Streptomyces rhizosphaericus</name>
    <dbReference type="NCBI Taxonomy" id="114699"/>
    <lineage>
        <taxon>Bacteria</taxon>
        <taxon>Bacillati</taxon>
        <taxon>Actinomycetota</taxon>
        <taxon>Actinomycetes</taxon>
        <taxon>Kitasatosporales</taxon>
        <taxon>Streptomycetaceae</taxon>
        <taxon>Streptomyces</taxon>
        <taxon>Streptomyces violaceusniger group</taxon>
    </lineage>
</organism>
<dbReference type="Proteomes" id="UP000476310">
    <property type="component" value="Unassembled WGS sequence"/>
</dbReference>
<sequence length="56" mass="6130">MTAELQRAPVSLPSVASILAAMGLDWLGYPPIPVPHAHRRALCRFRWPELIPAAAN</sequence>
<reference evidence="1" key="1">
    <citation type="submission" date="2020-02" db="EMBL/GenBank/DDBJ databases">
        <title>A new Streptomyces sp. for controlling soil-borne diseases.</title>
        <authorList>
            <person name="Li X."/>
            <person name="Tian Y."/>
            <person name="Gao K."/>
        </authorList>
    </citation>
    <scope>NUCLEOTIDE SEQUENCE [LARGE SCALE GENOMIC DNA]</scope>
    <source>
        <strain evidence="1">0250</strain>
    </source>
</reference>
<evidence type="ECO:0000313" key="2">
    <source>
        <dbReference type="Proteomes" id="UP000476310"/>
    </source>
</evidence>
<evidence type="ECO:0000313" key="1">
    <source>
        <dbReference type="EMBL" id="NEW72567.1"/>
    </source>
</evidence>
<comment type="caution">
    <text evidence="1">The sequence shown here is derived from an EMBL/GenBank/DDBJ whole genome shotgun (WGS) entry which is preliminary data.</text>
</comment>
<dbReference type="AlphaFoldDB" id="A0A6G4AJ92"/>
<protein>
    <submittedName>
        <fullName evidence="1">Uncharacterized protein</fullName>
    </submittedName>
</protein>